<dbReference type="EMBL" id="JANSUY010000010">
    <property type="protein sequence ID" value="MCR9015865.1"/>
    <property type="molecule type" value="Genomic_DNA"/>
</dbReference>
<feature type="chain" id="PRO_5040774470" evidence="1">
    <location>
        <begin position="20"/>
        <end position="251"/>
    </location>
</feature>
<evidence type="ECO:0000313" key="2">
    <source>
        <dbReference type="EMBL" id="MCR9015865.1"/>
    </source>
</evidence>
<accession>A0A9X2PBV8</accession>
<comment type="caution">
    <text evidence="2">The sequence shown here is derived from an EMBL/GenBank/DDBJ whole genome shotgun (WGS) entry which is preliminary data.</text>
</comment>
<feature type="signal peptide" evidence="1">
    <location>
        <begin position="1"/>
        <end position="19"/>
    </location>
</feature>
<gene>
    <name evidence="2" type="ORF">NU887_12520</name>
</gene>
<sequence length="251" mass="28401">MKNLLLIFILTMFAGNLFGQDSEPTEKKFQNTLRYNISNPAIFGIKNIIFGYERVLKKNRSFSIDIGLNQLPGFNSEGNNSQNESLVLLRGGKNRGVHFSADYRFYLKSENKFDAPRGVYIGPYYSFNSFDKSKNWQLTSDNFEGEVGTELGFRIHTIGAELGYQFKLSKRFMLDFVLFGPGVGIYKSKVDFESTLDPDDEALILQKINDLLSEKIPGFNTIVDGSGFENTGIANVTGLGYRFMINVGYRF</sequence>
<dbReference type="Proteomes" id="UP001142175">
    <property type="component" value="Unassembled WGS sequence"/>
</dbReference>
<dbReference type="AlphaFoldDB" id="A0A9X2PBV8"/>
<proteinExistence type="predicted"/>
<keyword evidence="3" id="KW-1185">Reference proteome</keyword>
<name>A0A9X2PBV8_9BACT</name>
<protein>
    <submittedName>
        <fullName evidence="2">DUF3575 domain-containing protein</fullName>
    </submittedName>
</protein>
<reference evidence="2" key="1">
    <citation type="submission" date="2022-08" db="EMBL/GenBank/DDBJ databases">
        <authorList>
            <person name="Zhang D."/>
        </authorList>
    </citation>
    <scope>NUCLEOTIDE SEQUENCE</scope>
    <source>
        <strain evidence="2">XJ19-11</strain>
    </source>
</reference>
<keyword evidence="1" id="KW-0732">Signal</keyword>
<evidence type="ECO:0000256" key="1">
    <source>
        <dbReference type="SAM" id="SignalP"/>
    </source>
</evidence>
<evidence type="ECO:0000313" key="3">
    <source>
        <dbReference type="Proteomes" id="UP001142175"/>
    </source>
</evidence>
<organism evidence="2 3">
    <name type="scientific">Aquiflexum gelatinilyticum</name>
    <dbReference type="NCBI Taxonomy" id="2961943"/>
    <lineage>
        <taxon>Bacteria</taxon>
        <taxon>Pseudomonadati</taxon>
        <taxon>Bacteroidota</taxon>
        <taxon>Cytophagia</taxon>
        <taxon>Cytophagales</taxon>
        <taxon>Cyclobacteriaceae</taxon>
        <taxon>Aquiflexum</taxon>
    </lineage>
</organism>
<dbReference type="RefSeq" id="WP_258423728.1">
    <property type="nucleotide sequence ID" value="NZ_JANSUY010000010.1"/>
</dbReference>